<feature type="region of interest" description="Disordered" evidence="1">
    <location>
        <begin position="56"/>
        <end position="98"/>
    </location>
</feature>
<gene>
    <name evidence="3" type="ORF">GCM10022204_41340</name>
</gene>
<sequence>MRADLNAGRTNRGKGAPVTSRPFARPLTGPLGWALVVGVLLLAGMGGCAVAGSEDDLGDPQAAARTTFPDLPPASGDPTLPSLTTLRPAPGTVAEAPGPFDDRFHFEQLSFDGTTLSGAATITSDVSAVLEFEALAGFYNRNGTLIGTARYVYHLDGSSDDHDQEGAADQTHAFRIQVPPELKGVAVAAAVGVPVLVNE</sequence>
<evidence type="ECO:0000256" key="2">
    <source>
        <dbReference type="SAM" id="Phobius"/>
    </source>
</evidence>
<name>A0ABP7EEU0_9ACTN</name>
<evidence type="ECO:0000313" key="3">
    <source>
        <dbReference type="EMBL" id="GAA3717167.1"/>
    </source>
</evidence>
<protein>
    <submittedName>
        <fullName evidence="3">Uncharacterized protein</fullName>
    </submittedName>
</protein>
<accession>A0ABP7EEU0</accession>
<reference evidence="4" key="1">
    <citation type="journal article" date="2019" name="Int. J. Syst. Evol. Microbiol.">
        <title>The Global Catalogue of Microorganisms (GCM) 10K type strain sequencing project: providing services to taxonomists for standard genome sequencing and annotation.</title>
        <authorList>
            <consortium name="The Broad Institute Genomics Platform"/>
            <consortium name="The Broad Institute Genome Sequencing Center for Infectious Disease"/>
            <person name="Wu L."/>
            <person name="Ma J."/>
        </authorList>
    </citation>
    <scope>NUCLEOTIDE SEQUENCE [LARGE SCALE GENOMIC DNA]</scope>
    <source>
        <strain evidence="4">JCM 16548</strain>
    </source>
</reference>
<keyword evidence="2" id="KW-0472">Membrane</keyword>
<keyword evidence="2" id="KW-0812">Transmembrane</keyword>
<keyword evidence="2" id="KW-1133">Transmembrane helix</keyword>
<dbReference type="Proteomes" id="UP001500051">
    <property type="component" value="Unassembled WGS sequence"/>
</dbReference>
<comment type="caution">
    <text evidence="3">The sequence shown here is derived from an EMBL/GenBank/DDBJ whole genome shotgun (WGS) entry which is preliminary data.</text>
</comment>
<dbReference type="EMBL" id="BAAAYX010000023">
    <property type="protein sequence ID" value="GAA3717167.1"/>
    <property type="molecule type" value="Genomic_DNA"/>
</dbReference>
<feature type="transmembrane region" description="Helical" evidence="2">
    <location>
        <begin position="31"/>
        <end position="51"/>
    </location>
</feature>
<feature type="region of interest" description="Disordered" evidence="1">
    <location>
        <begin position="1"/>
        <end position="21"/>
    </location>
</feature>
<keyword evidence="4" id="KW-1185">Reference proteome</keyword>
<evidence type="ECO:0000313" key="4">
    <source>
        <dbReference type="Proteomes" id="UP001500051"/>
    </source>
</evidence>
<organism evidence="3 4">
    <name type="scientific">Microlunatus aurantiacus</name>
    <dbReference type="NCBI Taxonomy" id="446786"/>
    <lineage>
        <taxon>Bacteria</taxon>
        <taxon>Bacillati</taxon>
        <taxon>Actinomycetota</taxon>
        <taxon>Actinomycetes</taxon>
        <taxon>Propionibacteriales</taxon>
        <taxon>Propionibacteriaceae</taxon>
        <taxon>Microlunatus</taxon>
    </lineage>
</organism>
<evidence type="ECO:0000256" key="1">
    <source>
        <dbReference type="SAM" id="MobiDB-lite"/>
    </source>
</evidence>
<proteinExistence type="predicted"/>